<dbReference type="Proteomes" id="UP001054945">
    <property type="component" value="Unassembled WGS sequence"/>
</dbReference>
<evidence type="ECO:0000256" key="2">
    <source>
        <dbReference type="SAM" id="SignalP"/>
    </source>
</evidence>
<protein>
    <submittedName>
        <fullName evidence="3">Uncharacterized protein</fullName>
    </submittedName>
</protein>
<sequence length="125" mass="13291">MKLVILHLSLLVACAFGEYTKGLSGKFPKLERHQASSHKKAEARSLDSIPEPKSEEVLGYGLGDVKTSYGSDGSMEKTLPLPGGHEISVGVGKMEDSVTGTPPMSMATSVDSVIWLAYISPKDLA</sequence>
<feature type="chain" id="PRO_5043573788" evidence="2">
    <location>
        <begin position="18"/>
        <end position="125"/>
    </location>
</feature>
<keyword evidence="2" id="KW-0732">Signal</keyword>
<feature type="region of interest" description="Disordered" evidence="1">
    <location>
        <begin position="32"/>
        <end position="54"/>
    </location>
</feature>
<name>A0AAV4YAJ2_CAEEX</name>
<keyword evidence="4" id="KW-1185">Reference proteome</keyword>
<comment type="caution">
    <text evidence="3">The sequence shown here is derived from an EMBL/GenBank/DDBJ whole genome shotgun (WGS) entry which is preliminary data.</text>
</comment>
<feature type="signal peptide" evidence="2">
    <location>
        <begin position="1"/>
        <end position="17"/>
    </location>
</feature>
<evidence type="ECO:0000256" key="1">
    <source>
        <dbReference type="SAM" id="MobiDB-lite"/>
    </source>
</evidence>
<proteinExistence type="predicted"/>
<accession>A0AAV4YAJ2</accession>
<organism evidence="3 4">
    <name type="scientific">Caerostris extrusa</name>
    <name type="common">Bark spider</name>
    <name type="synonym">Caerostris bankana</name>
    <dbReference type="NCBI Taxonomy" id="172846"/>
    <lineage>
        <taxon>Eukaryota</taxon>
        <taxon>Metazoa</taxon>
        <taxon>Ecdysozoa</taxon>
        <taxon>Arthropoda</taxon>
        <taxon>Chelicerata</taxon>
        <taxon>Arachnida</taxon>
        <taxon>Araneae</taxon>
        <taxon>Araneomorphae</taxon>
        <taxon>Entelegynae</taxon>
        <taxon>Araneoidea</taxon>
        <taxon>Araneidae</taxon>
        <taxon>Caerostris</taxon>
    </lineage>
</organism>
<evidence type="ECO:0000313" key="4">
    <source>
        <dbReference type="Proteomes" id="UP001054945"/>
    </source>
</evidence>
<evidence type="ECO:0000313" key="3">
    <source>
        <dbReference type="EMBL" id="GIZ04257.1"/>
    </source>
</evidence>
<reference evidence="3 4" key="1">
    <citation type="submission" date="2021-06" db="EMBL/GenBank/DDBJ databases">
        <title>Caerostris extrusa draft genome.</title>
        <authorList>
            <person name="Kono N."/>
            <person name="Arakawa K."/>
        </authorList>
    </citation>
    <scope>NUCLEOTIDE SEQUENCE [LARGE SCALE GENOMIC DNA]</scope>
</reference>
<dbReference type="EMBL" id="BPLR01001712">
    <property type="protein sequence ID" value="GIZ04257.1"/>
    <property type="molecule type" value="Genomic_DNA"/>
</dbReference>
<dbReference type="AlphaFoldDB" id="A0AAV4YAJ2"/>
<gene>
    <name evidence="3" type="primary">AVEN_244102_1</name>
    <name evidence="3" type="ORF">CEXT_223311</name>
</gene>